<keyword evidence="5" id="KW-1185">Reference proteome</keyword>
<feature type="region of interest" description="Disordered" evidence="1">
    <location>
        <begin position="171"/>
        <end position="196"/>
    </location>
</feature>
<sequence length="331" mass="34122">MKPMILAAAMASLFAGPALAHVALDQPEAPAGAGYKAVLRIGHGCEGKATTALRVKLPDGFYDAKPMPKPGWTLKTVTGDYARPFDKHGDVMTSGTREIIWSGGELPDAWYDEFTLRGTIGPEVAPGTVLYFPTVQECGKTRAGWIDVTGAEGVEHPAPALTVTAPVAAQAGHGGHDAGGHAAHDAGGDQAAAPAADQAGDIRVDGAFARATPPGADLAGGFLTIHNRGAADRLVEVSTALADHVEIHEMVMQGDVMTMRPQPDGLPIPAGQTVELKPGGYHLMLMGLKQPLAQGETVPLTLTFEKAGKLDATLQVGPVNARAAGGDHAGH</sequence>
<organism evidence="4 5">
    <name type="scientific">Paracoccus limosus</name>
    <dbReference type="NCBI Taxonomy" id="913252"/>
    <lineage>
        <taxon>Bacteria</taxon>
        <taxon>Pseudomonadati</taxon>
        <taxon>Pseudomonadota</taxon>
        <taxon>Alphaproteobacteria</taxon>
        <taxon>Rhodobacterales</taxon>
        <taxon>Paracoccaceae</taxon>
        <taxon>Paracoccus</taxon>
    </lineage>
</organism>
<keyword evidence="2" id="KW-0732">Signal</keyword>
<dbReference type="AlphaFoldDB" id="A0A844H8C7"/>
<dbReference type="InterPro" id="IPR058248">
    <property type="entry name" value="Lxx211020-like"/>
</dbReference>
<dbReference type="PANTHER" id="PTHR36302">
    <property type="entry name" value="BLR7088 PROTEIN"/>
    <property type="match status" value="1"/>
</dbReference>
<dbReference type="SUPFAM" id="SSF110087">
    <property type="entry name" value="DR1885-like metal-binding protein"/>
    <property type="match status" value="1"/>
</dbReference>
<feature type="domain" description="YncI copper-binding" evidence="3">
    <location>
        <begin position="21"/>
        <end position="163"/>
    </location>
</feature>
<dbReference type="OrthoDB" id="9796962at2"/>
<dbReference type="Pfam" id="PF04314">
    <property type="entry name" value="PCuAC"/>
    <property type="match status" value="1"/>
</dbReference>
<dbReference type="Gene3D" id="2.60.40.1890">
    <property type="entry name" value="PCu(A)C copper chaperone"/>
    <property type="match status" value="1"/>
</dbReference>
<dbReference type="InterPro" id="IPR021174">
    <property type="entry name" value="UCP037139"/>
</dbReference>
<accession>A0A844H8C7</accession>
<dbReference type="PIRSF" id="PIRSF037139">
    <property type="entry name" value="UCP037139"/>
    <property type="match status" value="1"/>
</dbReference>
<proteinExistence type="predicted"/>
<dbReference type="CDD" id="cd08545">
    <property type="entry name" value="YcnI_like"/>
    <property type="match status" value="1"/>
</dbReference>
<protein>
    <submittedName>
        <fullName evidence="4">DUF1775 domain-containing protein</fullName>
    </submittedName>
</protein>
<feature type="chain" id="PRO_5032813625" evidence="2">
    <location>
        <begin position="21"/>
        <end position="331"/>
    </location>
</feature>
<dbReference type="Pfam" id="PF07987">
    <property type="entry name" value="DUF1775"/>
    <property type="match status" value="1"/>
</dbReference>
<comment type="caution">
    <text evidence="4">The sequence shown here is derived from an EMBL/GenBank/DDBJ whole genome shotgun (WGS) entry which is preliminary data.</text>
</comment>
<evidence type="ECO:0000256" key="2">
    <source>
        <dbReference type="SAM" id="SignalP"/>
    </source>
</evidence>
<evidence type="ECO:0000256" key="1">
    <source>
        <dbReference type="SAM" id="MobiDB-lite"/>
    </source>
</evidence>
<dbReference type="PANTHER" id="PTHR36302:SF1">
    <property type="entry name" value="COPPER CHAPERONE PCU(A)C"/>
    <property type="match status" value="1"/>
</dbReference>
<dbReference type="Gene3D" id="2.60.40.2230">
    <property type="entry name" value="Uncharacterised protein YcnI-like PF07987, DUF1775"/>
    <property type="match status" value="1"/>
</dbReference>
<name>A0A844H8C7_9RHOB</name>
<evidence type="ECO:0000313" key="5">
    <source>
        <dbReference type="Proteomes" id="UP000442533"/>
    </source>
</evidence>
<dbReference type="InterPro" id="IPR012533">
    <property type="entry name" value="YcnI-copper_dom"/>
</dbReference>
<dbReference type="InterPro" id="IPR036182">
    <property type="entry name" value="PCuAC_sf"/>
</dbReference>
<dbReference type="EMBL" id="WMIF01000009">
    <property type="protein sequence ID" value="MTH34648.1"/>
    <property type="molecule type" value="Genomic_DNA"/>
</dbReference>
<reference evidence="4 5" key="1">
    <citation type="submission" date="2019-11" db="EMBL/GenBank/DDBJ databases">
        <authorList>
            <person name="Dong K."/>
        </authorList>
    </citation>
    <scope>NUCLEOTIDE SEQUENCE [LARGE SCALE GENOMIC DNA]</scope>
    <source>
        <strain evidence="4 5">JCM 17370</strain>
    </source>
</reference>
<evidence type="ECO:0000313" key="4">
    <source>
        <dbReference type="EMBL" id="MTH34648.1"/>
    </source>
</evidence>
<dbReference type="InterPro" id="IPR038507">
    <property type="entry name" value="YcnI-like_sf"/>
</dbReference>
<dbReference type="RefSeq" id="WP_155064208.1">
    <property type="nucleotide sequence ID" value="NZ_WMIF01000009.1"/>
</dbReference>
<dbReference type="InterPro" id="IPR007410">
    <property type="entry name" value="LpqE-like"/>
</dbReference>
<feature type="compositionally biased region" description="Basic and acidic residues" evidence="1">
    <location>
        <begin position="174"/>
        <end position="187"/>
    </location>
</feature>
<dbReference type="Proteomes" id="UP000442533">
    <property type="component" value="Unassembled WGS sequence"/>
</dbReference>
<evidence type="ECO:0000259" key="3">
    <source>
        <dbReference type="Pfam" id="PF07987"/>
    </source>
</evidence>
<gene>
    <name evidence="4" type="ORF">GL279_08550</name>
</gene>
<feature type="signal peptide" evidence="2">
    <location>
        <begin position="1"/>
        <end position="20"/>
    </location>
</feature>